<dbReference type="SMART" id="SM00322">
    <property type="entry name" value="KH"/>
    <property type="match status" value="3"/>
</dbReference>
<feature type="domain" description="K Homology" evidence="4">
    <location>
        <begin position="275"/>
        <end position="357"/>
    </location>
</feature>
<feature type="region of interest" description="Disordered" evidence="3">
    <location>
        <begin position="980"/>
        <end position="1030"/>
    </location>
</feature>
<dbReference type="PROSITE" id="PS50084">
    <property type="entry name" value="KH_TYPE_1"/>
    <property type="match status" value="1"/>
</dbReference>
<dbReference type="PANTHER" id="PTHR10627:SF76">
    <property type="entry name" value="KH DOMAIN-CONTAINING PROTEIN YLL032C"/>
    <property type="match status" value="1"/>
</dbReference>
<dbReference type="GO" id="GO:0005737">
    <property type="term" value="C:cytoplasm"/>
    <property type="evidence" value="ECO:0007669"/>
    <property type="project" value="TreeGrafter"/>
</dbReference>
<dbReference type="SUPFAM" id="SSF54791">
    <property type="entry name" value="Eukaryotic type KH-domain (KH-domain type I)"/>
    <property type="match status" value="3"/>
</dbReference>
<dbReference type="InterPro" id="IPR004088">
    <property type="entry name" value="KH_dom_type_1"/>
</dbReference>
<dbReference type="Proteomes" id="UP000033483">
    <property type="component" value="Unassembled WGS sequence"/>
</dbReference>
<dbReference type="PANTHER" id="PTHR10627">
    <property type="entry name" value="SCP160"/>
    <property type="match status" value="1"/>
</dbReference>
<name>A0A0F4ZGR7_9PEZI</name>
<organism evidence="5 6">
    <name type="scientific">Thielaviopsis punctulata</name>
    <dbReference type="NCBI Taxonomy" id="72032"/>
    <lineage>
        <taxon>Eukaryota</taxon>
        <taxon>Fungi</taxon>
        <taxon>Dikarya</taxon>
        <taxon>Ascomycota</taxon>
        <taxon>Pezizomycotina</taxon>
        <taxon>Sordariomycetes</taxon>
        <taxon>Hypocreomycetidae</taxon>
        <taxon>Microascales</taxon>
        <taxon>Ceratocystidaceae</taxon>
        <taxon>Thielaviopsis</taxon>
    </lineage>
</organism>
<dbReference type="InterPro" id="IPR036612">
    <property type="entry name" value="KH_dom_type_1_sf"/>
</dbReference>
<evidence type="ECO:0000256" key="2">
    <source>
        <dbReference type="PROSITE-ProRule" id="PRU00117"/>
    </source>
</evidence>
<protein>
    <recommendedName>
        <fullName evidence="4">K Homology domain-containing protein</fullName>
    </recommendedName>
</protein>
<comment type="caution">
    <text evidence="5">The sequence shown here is derived from an EMBL/GenBank/DDBJ whole genome shotgun (WGS) entry which is preliminary data.</text>
</comment>
<keyword evidence="1" id="KW-0677">Repeat</keyword>
<proteinExistence type="predicted"/>
<reference evidence="5 6" key="1">
    <citation type="submission" date="2015-03" db="EMBL/GenBank/DDBJ databases">
        <authorList>
            <person name="Radwan O."/>
            <person name="Al-Naeli F.A."/>
            <person name="Rendon G.A."/>
            <person name="Fields C."/>
        </authorList>
    </citation>
    <scope>NUCLEOTIDE SEQUENCE [LARGE SCALE GENOMIC DNA]</scope>
    <source>
        <strain evidence="5">CR-DP1</strain>
    </source>
</reference>
<evidence type="ECO:0000313" key="5">
    <source>
        <dbReference type="EMBL" id="KKA29799.1"/>
    </source>
</evidence>
<dbReference type="AlphaFoldDB" id="A0A0F4ZGR7"/>
<sequence length="1030" mass="113258">MNKLANVRWSDRMPPLSFRPQQPMASAMAHGAMSPMPTMGHVPMHPSQMQNAAPGTHQMPLAITPRNPEFVQYSFNIPFTCDLAGPNTEDILHATQDAVMRWTHPAEAPDNVPVSELPVHTEHLKNLGQLCKDLSESPLPVKAIAETTNTVVNNKPHRTVTVLLSGPPELVQKSRETILNGTPIALTCSTVDIDGKLVCDLKAGVLKQEVMEMLDSISHFCGVDIFLLGPKLSLLTLQSAAGRVDKRWRIAIYGDVGSVDHAKVHVLLRIDEMLGRSLASLKLEPFYHQPICGRHRKNIKVLESSTGTSIYFPPHLLQLNRFYVPSAHRRDPSDIFITGETEEGIARAKAKLTEMAAMTRIDPKEVEIDCDKMDNILLNRLDRVRKIGDTYGTHIALPGLGTRRNRMSVRGADQSQCERSIREILDLTGQFYHGYWCMRPGAYSLPDEDTVSALLKTITATSGAEVMFDGELFTINGTDDAVKTAIKMISEAPGFGDQPFSAHIKIELAVEHKEFVSGKKNGKLNKIIHMVQKIGLIHILFEGYNEYNFNIEVISQNYKALEAGISYVEQEMPASISFHVPDQYHKKIIGIGGHHIQSIMRKHSVFVKFSNAMDRGGAGREEDDLQVGNVVCRTPARNAQNLEAVKSEILEMVDEADSEYTSQIVDVDRLFQRRLLARLRDLDKMEKKFNCKIIFPSTEQASDEVTVIGPQWNVPRCADELLGMVPDVHEMVFEKTESLSEFLDSAQFSKTLVSQLDAQEVSVDVRANEEKTESGVETVSLVLSFTRNNAAGLSEVIEQMLASMTSAGVDVKIRSGSLPRPKSDSFEDSLPFFNSKLLQNAPVSSGKAKESPVESLFVEEVTRGRNTLFDRLRKPGGISIASFLDRRKNSSHAVNPATLFTGSANVSMTSLISIESTRSFHADRNPWNDSGVNLDDDSSSILSVNATSSLAPPGSSSNNNASNPWALQPQLNAADAKLVPTISHPGDTTPRHLPRASGDSGRPSTSHSINSSGSGYPGGPANNGPIVRFN</sequence>
<dbReference type="GO" id="GO:0003729">
    <property type="term" value="F:mRNA binding"/>
    <property type="evidence" value="ECO:0007669"/>
    <property type="project" value="TreeGrafter"/>
</dbReference>
<keyword evidence="2" id="KW-0694">RNA-binding</keyword>
<dbReference type="CDD" id="cd22453">
    <property type="entry name" value="KH-I_MUG60_like"/>
    <property type="match status" value="1"/>
</dbReference>
<evidence type="ECO:0000256" key="1">
    <source>
        <dbReference type="ARBA" id="ARBA00022737"/>
    </source>
</evidence>
<dbReference type="InterPro" id="IPR056553">
    <property type="entry name" value="KH_Mug60-KHD4"/>
</dbReference>
<feature type="domain" description="K Homology" evidence="4">
    <location>
        <begin position="572"/>
        <end position="654"/>
    </location>
</feature>
<feature type="domain" description="K Homology" evidence="4">
    <location>
        <begin position="659"/>
        <end position="726"/>
    </location>
</feature>
<feature type="compositionally biased region" description="Low complexity" evidence="3">
    <location>
        <begin position="946"/>
        <end position="965"/>
    </location>
</feature>
<gene>
    <name evidence="5" type="ORF">TD95_003091</name>
</gene>
<dbReference type="Pfam" id="PF00013">
    <property type="entry name" value="KH_1"/>
    <property type="match status" value="1"/>
</dbReference>
<keyword evidence="6" id="KW-1185">Reference proteome</keyword>
<evidence type="ECO:0000259" key="4">
    <source>
        <dbReference type="SMART" id="SM00322"/>
    </source>
</evidence>
<feature type="region of interest" description="Disordered" evidence="3">
    <location>
        <begin position="945"/>
        <end position="965"/>
    </location>
</feature>
<evidence type="ECO:0000313" key="6">
    <source>
        <dbReference type="Proteomes" id="UP000033483"/>
    </source>
</evidence>
<dbReference type="OrthoDB" id="271862at2759"/>
<dbReference type="Gene3D" id="3.30.1370.10">
    <property type="entry name" value="K Homology domain, type 1"/>
    <property type="match status" value="3"/>
</dbReference>
<evidence type="ECO:0000256" key="3">
    <source>
        <dbReference type="SAM" id="MobiDB-lite"/>
    </source>
</evidence>
<accession>A0A0F4ZGR7</accession>
<feature type="compositionally biased region" description="Low complexity" evidence="3">
    <location>
        <begin position="1004"/>
        <end position="1014"/>
    </location>
</feature>
<dbReference type="Pfam" id="PF24563">
    <property type="entry name" value="KH_Mug60-KHD4"/>
    <property type="match status" value="1"/>
</dbReference>
<dbReference type="InterPro" id="IPR004087">
    <property type="entry name" value="KH_dom"/>
</dbReference>
<dbReference type="EMBL" id="LAEV01000676">
    <property type="protein sequence ID" value="KKA29799.1"/>
    <property type="molecule type" value="Genomic_DNA"/>
</dbReference>